<comment type="function">
    <text evidence="12 14">F(1)F(0) ATP synthase produces ATP from ADP in the presence of a proton or sodium gradient. F-type ATPases consist of two structural domains, F(1) containing the extramembraneous catalytic core and F(0) containing the membrane proton channel, linked together by a central stalk and a peripheral stalk. During catalysis, ATP synthesis in the catalytic domain of F(1) is coupled via a rotary mechanism of the central stalk subunits to proton translocation.</text>
</comment>
<protein>
    <recommendedName>
        <fullName evidence="14">ATP synthase subunit b</fullName>
    </recommendedName>
    <alternativeName>
        <fullName evidence="14">ATP synthase F(0) sector subunit b</fullName>
    </alternativeName>
    <alternativeName>
        <fullName evidence="14">ATPase subunit I</fullName>
    </alternativeName>
    <alternativeName>
        <fullName evidence="14">F-type ATPase subunit b</fullName>
        <shortName evidence="14">F-ATPase subunit b</shortName>
    </alternativeName>
</protein>
<dbReference type="CDD" id="cd06503">
    <property type="entry name" value="ATP-synt_Fo_b"/>
    <property type="match status" value="1"/>
</dbReference>
<dbReference type="GO" id="GO:0046961">
    <property type="term" value="F:proton-transporting ATPase activity, rotational mechanism"/>
    <property type="evidence" value="ECO:0007669"/>
    <property type="project" value="TreeGrafter"/>
</dbReference>
<dbReference type="GO" id="GO:0005886">
    <property type="term" value="C:plasma membrane"/>
    <property type="evidence" value="ECO:0007669"/>
    <property type="project" value="UniProtKB-SubCell"/>
</dbReference>
<keyword evidence="8 14" id="KW-1133">Transmembrane helix</keyword>
<gene>
    <name evidence="14" type="primary">atpF</name>
    <name evidence="16" type="ordered locus">Srot_0696</name>
</gene>
<dbReference type="InterPro" id="IPR050059">
    <property type="entry name" value="ATP_synthase_B_chain"/>
</dbReference>
<keyword evidence="11 14" id="KW-0066">ATP synthesis</keyword>
<proteinExistence type="inferred from homology"/>
<keyword evidence="14" id="KW-0997">Cell inner membrane</keyword>
<evidence type="ECO:0000313" key="16">
    <source>
        <dbReference type="EMBL" id="ADG97178.1"/>
    </source>
</evidence>
<dbReference type="HOGENOM" id="CLU_079215_5_2_11"/>
<evidence type="ECO:0000256" key="12">
    <source>
        <dbReference type="ARBA" id="ARBA00025198"/>
    </source>
</evidence>
<dbReference type="SUPFAM" id="SSF81573">
    <property type="entry name" value="F1F0 ATP synthase subunit B, membrane domain"/>
    <property type="match status" value="1"/>
</dbReference>
<comment type="subcellular location">
    <subcellularLocation>
        <location evidence="14">Cell inner membrane</location>
        <topology evidence="14">Single-pass membrane protein</topology>
    </subcellularLocation>
    <subcellularLocation>
        <location evidence="1">Cell membrane</location>
        <topology evidence="1">Single-pass membrane protein</topology>
    </subcellularLocation>
</comment>
<dbReference type="HAMAP" id="MF_01398">
    <property type="entry name" value="ATP_synth_b_bprime"/>
    <property type="match status" value="1"/>
</dbReference>
<feature type="transmembrane region" description="Helical" evidence="14">
    <location>
        <begin position="12"/>
        <end position="29"/>
    </location>
</feature>
<evidence type="ECO:0000256" key="15">
    <source>
        <dbReference type="RuleBase" id="RU003848"/>
    </source>
</evidence>
<keyword evidence="5 14" id="KW-0138">CF(0)</keyword>
<dbReference type="OrthoDB" id="5242917at2"/>
<evidence type="ECO:0000313" key="17">
    <source>
        <dbReference type="Proteomes" id="UP000002247"/>
    </source>
</evidence>
<sequence>MELHFEPGVFIGQLIGFAVIVFVIVKYVAPPVKSVMAKQQDQVRHQIAESEKAAAFRQRAEKEYADAVSKARAEGEQMRAEAKQDTVKILAALREQADSEVARIKQHGQEQVVLHRQLLVRELRAELGTAVHSGAASLVQQRLSTDEARSASIDAFIVELEAFAEGAAASGGAA</sequence>
<dbReference type="InterPro" id="IPR028987">
    <property type="entry name" value="ATP_synth_B-like_membr_sf"/>
</dbReference>
<dbReference type="PANTHER" id="PTHR33445">
    <property type="entry name" value="ATP SYNTHASE SUBUNIT B', CHLOROPLASTIC"/>
    <property type="match status" value="1"/>
</dbReference>
<dbReference type="InterPro" id="IPR002146">
    <property type="entry name" value="ATP_synth_b/b'su_bac/chlpt"/>
</dbReference>
<dbReference type="KEGG" id="srt:Srot_0696"/>
<comment type="similarity">
    <text evidence="2 14 15">Belongs to the ATPase B chain family.</text>
</comment>
<dbReference type="RefSeq" id="WP_013137634.1">
    <property type="nucleotide sequence ID" value="NC_014168.1"/>
</dbReference>
<keyword evidence="9 14" id="KW-0406">Ion transport</keyword>
<evidence type="ECO:0000256" key="2">
    <source>
        <dbReference type="ARBA" id="ARBA00005513"/>
    </source>
</evidence>
<comment type="function">
    <text evidence="14">Component of the F(0) channel, it forms part of the peripheral stalk, linking F(1) to F(0).</text>
</comment>
<keyword evidence="3 14" id="KW-0813">Transport</keyword>
<dbReference type="eggNOG" id="COG0711">
    <property type="taxonomic scope" value="Bacteria"/>
</dbReference>
<evidence type="ECO:0000256" key="11">
    <source>
        <dbReference type="ARBA" id="ARBA00023310"/>
    </source>
</evidence>
<accession>D6ZDB4</accession>
<dbReference type="EMBL" id="CP001958">
    <property type="protein sequence ID" value="ADG97178.1"/>
    <property type="molecule type" value="Genomic_DNA"/>
</dbReference>
<dbReference type="Pfam" id="PF00430">
    <property type="entry name" value="ATP-synt_B"/>
    <property type="match status" value="1"/>
</dbReference>
<evidence type="ECO:0000256" key="8">
    <source>
        <dbReference type="ARBA" id="ARBA00022989"/>
    </source>
</evidence>
<evidence type="ECO:0000256" key="1">
    <source>
        <dbReference type="ARBA" id="ARBA00004162"/>
    </source>
</evidence>
<evidence type="ECO:0000256" key="9">
    <source>
        <dbReference type="ARBA" id="ARBA00023065"/>
    </source>
</evidence>
<evidence type="ECO:0000256" key="5">
    <source>
        <dbReference type="ARBA" id="ARBA00022547"/>
    </source>
</evidence>
<evidence type="ECO:0000256" key="7">
    <source>
        <dbReference type="ARBA" id="ARBA00022781"/>
    </source>
</evidence>
<evidence type="ECO:0000256" key="14">
    <source>
        <dbReference type="HAMAP-Rule" id="MF_01398"/>
    </source>
</evidence>
<evidence type="ECO:0000256" key="6">
    <source>
        <dbReference type="ARBA" id="ARBA00022692"/>
    </source>
</evidence>
<evidence type="ECO:0000256" key="3">
    <source>
        <dbReference type="ARBA" id="ARBA00022448"/>
    </source>
</evidence>
<dbReference type="STRING" id="640132.Srot_0696"/>
<evidence type="ECO:0000256" key="4">
    <source>
        <dbReference type="ARBA" id="ARBA00022475"/>
    </source>
</evidence>
<dbReference type="PANTHER" id="PTHR33445:SF1">
    <property type="entry name" value="ATP SYNTHASE SUBUNIT B"/>
    <property type="match status" value="1"/>
</dbReference>
<reference evidence="16 17" key="1">
    <citation type="journal article" date="2010" name="Stand. Genomic Sci.">
        <title>Complete genome sequence of Segniliparus rotundus type strain (CDC 1076).</title>
        <authorList>
            <person name="Sikorski J."/>
            <person name="Lapidus A."/>
            <person name="Copeland A."/>
            <person name="Misra M."/>
            <person name="Glavina Del Rio T."/>
            <person name="Nolan M."/>
            <person name="Lucas S."/>
            <person name="Chen F."/>
            <person name="Tice H."/>
            <person name="Cheng J.F."/>
            <person name="Jando M."/>
            <person name="Schneider S."/>
            <person name="Bruce D."/>
            <person name="Goodwin L."/>
            <person name="Pitluck S."/>
            <person name="Liolios K."/>
            <person name="Mikhailova N."/>
            <person name="Pati A."/>
            <person name="Ivanova N."/>
            <person name="Mavromatis K."/>
            <person name="Chen A."/>
            <person name="Palaniappan K."/>
            <person name="Chertkov O."/>
            <person name="Land M."/>
            <person name="Hauser L."/>
            <person name="Chang Y.J."/>
            <person name="Jeffries C.D."/>
            <person name="Brettin T."/>
            <person name="Detter J.C."/>
            <person name="Han C."/>
            <person name="Rohde M."/>
            <person name="Goker M."/>
            <person name="Bristow J."/>
            <person name="Eisen J.A."/>
            <person name="Markowitz V."/>
            <person name="Hugenholtz P."/>
            <person name="Kyrpides N.C."/>
            <person name="Klenk H.P."/>
        </authorList>
    </citation>
    <scope>NUCLEOTIDE SEQUENCE [LARGE SCALE GENOMIC DNA]</scope>
    <source>
        <strain evidence="17">ATCC BAA-972 / CDC 1076 / CIP 108378 / DSM 44985 / JCM 13578</strain>
    </source>
</reference>
<keyword evidence="6 14" id="KW-0812">Transmembrane</keyword>
<evidence type="ECO:0000256" key="13">
    <source>
        <dbReference type="ARBA" id="ARBA00025830"/>
    </source>
</evidence>
<name>D6ZDB4_SEGRD</name>
<organism evidence="16 17">
    <name type="scientific">Segniliparus rotundus (strain ATCC BAA-972 / CDC 1076 / CIP 108378 / DSM 44985 / JCM 13578)</name>
    <dbReference type="NCBI Taxonomy" id="640132"/>
    <lineage>
        <taxon>Bacteria</taxon>
        <taxon>Bacillati</taxon>
        <taxon>Actinomycetota</taxon>
        <taxon>Actinomycetes</taxon>
        <taxon>Mycobacteriales</taxon>
        <taxon>Segniliparaceae</taxon>
        <taxon>Segniliparus</taxon>
    </lineage>
</organism>
<evidence type="ECO:0000256" key="10">
    <source>
        <dbReference type="ARBA" id="ARBA00023136"/>
    </source>
</evidence>
<dbReference type="Proteomes" id="UP000002247">
    <property type="component" value="Chromosome"/>
</dbReference>
<keyword evidence="7 14" id="KW-0375">Hydrogen ion transport</keyword>
<keyword evidence="17" id="KW-1185">Reference proteome</keyword>
<dbReference type="GO" id="GO:0045259">
    <property type="term" value="C:proton-transporting ATP synthase complex"/>
    <property type="evidence" value="ECO:0007669"/>
    <property type="project" value="UniProtKB-KW"/>
</dbReference>
<keyword evidence="4 14" id="KW-1003">Cell membrane</keyword>
<dbReference type="GO" id="GO:0046933">
    <property type="term" value="F:proton-transporting ATP synthase activity, rotational mechanism"/>
    <property type="evidence" value="ECO:0007669"/>
    <property type="project" value="UniProtKB-UniRule"/>
</dbReference>
<dbReference type="AlphaFoldDB" id="D6ZDB4"/>
<keyword evidence="10 14" id="KW-0472">Membrane</keyword>
<comment type="subunit">
    <text evidence="13 14">F-type ATPases have 2 components, F(1) - the catalytic core - and F(0) - the membrane proton channel. F(1) has five subunits: alpha(3), beta(3), gamma(1), delta(1), epsilon(1). F(0) has three main subunits: a(1), b(2) and c(10-14). The alpha and beta chains form an alternating ring which encloses part of the gamma chain. F(1) is attached to F(0) by a central stalk formed by the gamma and epsilon chains, while a peripheral stalk is formed by the delta and b chains.</text>
</comment>